<name>A0A0W0VLL9_9GAMM</name>
<dbReference type="AlphaFoldDB" id="A0A0W0VLL9"/>
<dbReference type="InterPro" id="IPR002925">
    <property type="entry name" value="Dienelactn_hydro"/>
</dbReference>
<protein>
    <submittedName>
        <fullName evidence="2">Dienelactone hydrolase family transporter protein</fullName>
    </submittedName>
</protein>
<dbReference type="Pfam" id="PF01738">
    <property type="entry name" value="DLH"/>
    <property type="match status" value="1"/>
</dbReference>
<evidence type="ECO:0000313" key="3">
    <source>
        <dbReference type="Proteomes" id="UP000054997"/>
    </source>
</evidence>
<comment type="caution">
    <text evidence="2">The sequence shown here is derived from an EMBL/GenBank/DDBJ whole genome shotgun (WGS) entry which is preliminary data.</text>
</comment>
<proteinExistence type="predicted"/>
<dbReference type="STRING" id="45068.Llon_1124"/>
<sequence length="239" mass="26902">MHTSNYVYHHHDLELHGYLAFNDEISKPRPAILVFHDWTGRNEFACDKARALAEMGYIGFAVDMYGEARQGKTLEEKKGLMEPLINDRRLLRERVQAGLDAVKTMAEVDINRIAAIGFCFGGLCALDLARSGASIAGVVSFHGLLNKPDVLPKETIKAKVLVLHGYDDPMVPPGQVKEFCQEMTEAGVDWQVHMYGHTKHAFTNPKAHDEELGTVYDARQARRAWVAMSDFLKELFESR</sequence>
<reference evidence="2 3" key="1">
    <citation type="submission" date="2015-11" db="EMBL/GenBank/DDBJ databases">
        <title>Genomic analysis of 38 Legionella species identifies large and diverse effector repertoires.</title>
        <authorList>
            <person name="Burstein D."/>
            <person name="Amaro F."/>
            <person name="Zusman T."/>
            <person name="Lifshitz Z."/>
            <person name="Cohen O."/>
            <person name="Gilbert J.A."/>
            <person name="Pupko T."/>
            <person name="Shuman H.A."/>
            <person name="Segal G."/>
        </authorList>
    </citation>
    <scope>NUCLEOTIDE SEQUENCE [LARGE SCALE GENOMIC DNA]</scope>
    <source>
        <strain evidence="2 3">ATCC 49505</strain>
    </source>
</reference>
<dbReference type="PANTHER" id="PTHR22946:SF0">
    <property type="entry name" value="DIENELACTONE HYDROLASE DOMAIN-CONTAINING PROTEIN"/>
    <property type="match status" value="1"/>
</dbReference>
<keyword evidence="3" id="KW-1185">Reference proteome</keyword>
<gene>
    <name evidence="2" type="ORF">Llon_1124</name>
</gene>
<dbReference type="Proteomes" id="UP000054997">
    <property type="component" value="Unassembled WGS sequence"/>
</dbReference>
<dbReference type="OrthoDB" id="9787933at2"/>
<feature type="domain" description="Dienelactone hydrolase" evidence="1">
    <location>
        <begin position="16"/>
        <end position="235"/>
    </location>
</feature>
<dbReference type="RefSeq" id="WP_058529138.1">
    <property type="nucleotide sequence ID" value="NZ_CAAAHZ010000016.1"/>
</dbReference>
<dbReference type="InterPro" id="IPR029058">
    <property type="entry name" value="AB_hydrolase_fold"/>
</dbReference>
<evidence type="ECO:0000259" key="1">
    <source>
        <dbReference type="Pfam" id="PF01738"/>
    </source>
</evidence>
<dbReference type="SUPFAM" id="SSF53474">
    <property type="entry name" value="alpha/beta-Hydrolases"/>
    <property type="match status" value="1"/>
</dbReference>
<dbReference type="PANTHER" id="PTHR22946">
    <property type="entry name" value="DIENELACTONE HYDROLASE DOMAIN-CONTAINING PROTEIN-RELATED"/>
    <property type="match status" value="1"/>
</dbReference>
<organism evidence="2 3">
    <name type="scientific">Legionella londiniensis</name>
    <dbReference type="NCBI Taxonomy" id="45068"/>
    <lineage>
        <taxon>Bacteria</taxon>
        <taxon>Pseudomonadati</taxon>
        <taxon>Pseudomonadota</taxon>
        <taxon>Gammaproteobacteria</taxon>
        <taxon>Legionellales</taxon>
        <taxon>Legionellaceae</taxon>
        <taxon>Legionella</taxon>
    </lineage>
</organism>
<dbReference type="GO" id="GO:0016787">
    <property type="term" value="F:hydrolase activity"/>
    <property type="evidence" value="ECO:0007669"/>
    <property type="project" value="UniProtKB-KW"/>
</dbReference>
<dbReference type="Gene3D" id="3.40.50.1820">
    <property type="entry name" value="alpha/beta hydrolase"/>
    <property type="match status" value="1"/>
</dbReference>
<dbReference type="PATRIC" id="fig|45068.5.peg.1209"/>
<dbReference type="EMBL" id="LNYK01000016">
    <property type="protein sequence ID" value="KTD21026.1"/>
    <property type="molecule type" value="Genomic_DNA"/>
</dbReference>
<accession>A0A0W0VLL9</accession>
<dbReference type="InterPro" id="IPR050261">
    <property type="entry name" value="FrsA_esterase"/>
</dbReference>
<keyword evidence="2" id="KW-0378">Hydrolase</keyword>
<evidence type="ECO:0000313" key="2">
    <source>
        <dbReference type="EMBL" id="KTD21026.1"/>
    </source>
</evidence>